<dbReference type="Pfam" id="PF00437">
    <property type="entry name" value="T2SSE"/>
    <property type="match status" value="1"/>
</dbReference>
<dbReference type="Gene3D" id="3.30.450.90">
    <property type="match status" value="1"/>
</dbReference>
<dbReference type="SUPFAM" id="SSF160246">
    <property type="entry name" value="EspE N-terminal domain-like"/>
    <property type="match status" value="1"/>
</dbReference>
<dbReference type="InterPro" id="IPR001482">
    <property type="entry name" value="T2SS/T4SS_dom"/>
</dbReference>
<reference evidence="6 7" key="1">
    <citation type="submission" date="2018-05" db="EMBL/GenBank/DDBJ databases">
        <title>A metagenomic window into the 2 km-deep terrestrial subsurface aquifer revealed taxonomically and functionally diverse microbial community comprising novel uncultured bacterial lineages.</title>
        <authorList>
            <person name="Kadnikov V.V."/>
            <person name="Mardanov A.V."/>
            <person name="Beletsky A.V."/>
            <person name="Banks D."/>
            <person name="Pimenov N.V."/>
            <person name="Frank Y.A."/>
            <person name="Karnachuk O.V."/>
            <person name="Ravin N.V."/>
        </authorList>
    </citation>
    <scope>NUCLEOTIDE SEQUENCE [LARGE SCALE GENOMIC DNA]</scope>
    <source>
        <strain evidence="6">BY5</strain>
    </source>
</reference>
<evidence type="ECO:0000259" key="4">
    <source>
        <dbReference type="Pfam" id="PF00437"/>
    </source>
</evidence>
<dbReference type="InterPro" id="IPR007831">
    <property type="entry name" value="T2SS_GspE_N"/>
</dbReference>
<dbReference type="PANTHER" id="PTHR30258">
    <property type="entry name" value="TYPE II SECRETION SYSTEM PROTEIN GSPE-RELATED"/>
    <property type="match status" value="1"/>
</dbReference>
<dbReference type="FunFam" id="3.30.450.90:FF:000001">
    <property type="entry name" value="Type II secretion system ATPase GspE"/>
    <property type="match status" value="1"/>
</dbReference>
<dbReference type="Gene3D" id="3.30.300.160">
    <property type="entry name" value="Type II secretion system, protein E, N-terminal domain"/>
    <property type="match status" value="1"/>
</dbReference>
<dbReference type="PANTHER" id="PTHR30258:SF1">
    <property type="entry name" value="PROTEIN TRANSPORT PROTEIN HOFB HOMOLOG"/>
    <property type="match status" value="1"/>
</dbReference>
<feature type="domain" description="Type II secretion system protein GspE N-terminal" evidence="5">
    <location>
        <begin position="58"/>
        <end position="144"/>
    </location>
</feature>
<evidence type="ECO:0000256" key="2">
    <source>
        <dbReference type="ARBA" id="ARBA00022741"/>
    </source>
</evidence>
<dbReference type="FunFam" id="3.40.50.300:FF:000398">
    <property type="entry name" value="Type IV pilus assembly ATPase PilB"/>
    <property type="match status" value="1"/>
</dbReference>
<keyword evidence="3" id="KW-0067">ATP-binding</keyword>
<evidence type="ECO:0000256" key="3">
    <source>
        <dbReference type="ARBA" id="ARBA00022840"/>
    </source>
</evidence>
<dbReference type="Pfam" id="PF05157">
    <property type="entry name" value="MshEN"/>
    <property type="match status" value="1"/>
</dbReference>
<evidence type="ECO:0000259" key="5">
    <source>
        <dbReference type="Pfam" id="PF05157"/>
    </source>
</evidence>
<sequence length="570" mass="63083">MIRKRLGDALVDSGLITPDQLKEALARQKEMGKRLGKVLTDLKFCTDEQIAEALASQLGIPYIQMDEVNIPPEILKLIPETIVRSHTLLPVAKKGRSLTVAMADPLDAFIVDEIRYQTNLEVEEAIAPESHIISAIRRYFGAEDVSQALRTIKQRNDAAAEMLNTLMPTEATAFDLMANDEAAVVNFVSHLIRQAIHEKASDIHLEPEEDHLRIRIRVDGVLSELVRVPKANQAEIISRVKIMAEMDISEKRLPQDGRIRAKITDKNVDLRVSALPVVWGEKIVIRILDKSALNLSLRDVGFEDDLLARFETAVRQPNGIILLNGPTGSGKTSTLYAAINYILSPKINISTAEDPVEMQIRGVNQVQIKPDIGLTFAHTLRALMRQDPNVIMVGEIRDRETAQIAVEAAMTGHLVLSTLHTNDAPSTIGRLIDLEVEPYLIASTLLAALAQRLVRRICVKCKGPHTPSAEELADLQMEQLGITEQLSFSQGKGCVQCSNSGYKGRTAIHEMMTLDDTIRRMVTAKTPAAEIRKAAIARGMIPLRKCGIYKAARGITTVEEILRVTKNEEI</sequence>
<dbReference type="GO" id="GO:0005524">
    <property type="term" value="F:ATP binding"/>
    <property type="evidence" value="ECO:0007669"/>
    <property type="project" value="UniProtKB-KW"/>
</dbReference>
<organism evidence="6 7">
    <name type="scientific">Candidatus Ozemobacter sibiricus</name>
    <dbReference type="NCBI Taxonomy" id="2268124"/>
    <lineage>
        <taxon>Bacteria</taxon>
        <taxon>Candidatus Ozemobacteria</taxon>
        <taxon>Candidatus Ozemobacterales</taxon>
        <taxon>Candidatus Ozemobacteraceae</taxon>
        <taxon>Candidatus Ozemobacter</taxon>
    </lineage>
</organism>
<dbReference type="EMBL" id="QOQW01000008">
    <property type="protein sequence ID" value="RCK80086.1"/>
    <property type="molecule type" value="Genomic_DNA"/>
</dbReference>
<dbReference type="Proteomes" id="UP000252355">
    <property type="component" value="Unassembled WGS sequence"/>
</dbReference>
<dbReference type="InterPro" id="IPR027417">
    <property type="entry name" value="P-loop_NTPase"/>
</dbReference>
<comment type="similarity">
    <text evidence="1">Belongs to the GSP E family.</text>
</comment>
<dbReference type="GO" id="GO:0016887">
    <property type="term" value="F:ATP hydrolysis activity"/>
    <property type="evidence" value="ECO:0007669"/>
    <property type="project" value="TreeGrafter"/>
</dbReference>
<protein>
    <submittedName>
        <fullName evidence="6">Type IV fimbrial assembly, ATPase PilB</fullName>
    </submittedName>
</protein>
<proteinExistence type="inferred from homology"/>
<dbReference type="FunFam" id="3.30.300.160:FF:000002">
    <property type="entry name" value="Type II secretion system protein E"/>
    <property type="match status" value="1"/>
</dbReference>
<evidence type="ECO:0000313" key="6">
    <source>
        <dbReference type="EMBL" id="RCK80086.1"/>
    </source>
</evidence>
<evidence type="ECO:0000313" key="7">
    <source>
        <dbReference type="Proteomes" id="UP000252355"/>
    </source>
</evidence>
<evidence type="ECO:0000256" key="1">
    <source>
        <dbReference type="ARBA" id="ARBA00006611"/>
    </source>
</evidence>
<dbReference type="InterPro" id="IPR037257">
    <property type="entry name" value="T2SS_E_N_sf"/>
</dbReference>
<dbReference type="CDD" id="cd01129">
    <property type="entry name" value="PulE-GspE-like"/>
    <property type="match status" value="1"/>
</dbReference>
<dbReference type="SUPFAM" id="SSF52540">
    <property type="entry name" value="P-loop containing nucleoside triphosphate hydrolases"/>
    <property type="match status" value="1"/>
</dbReference>
<dbReference type="Gene3D" id="3.40.50.300">
    <property type="entry name" value="P-loop containing nucleotide triphosphate hydrolases"/>
    <property type="match status" value="1"/>
</dbReference>
<dbReference type="AlphaFoldDB" id="A0A367ZPW2"/>
<accession>A0A367ZPW2</accession>
<name>A0A367ZPW2_9BACT</name>
<keyword evidence="2" id="KW-0547">Nucleotide-binding</keyword>
<comment type="caution">
    <text evidence="6">The sequence shown here is derived from an EMBL/GenBank/DDBJ whole genome shotgun (WGS) entry which is preliminary data.</text>
</comment>
<dbReference type="GO" id="GO:0005886">
    <property type="term" value="C:plasma membrane"/>
    <property type="evidence" value="ECO:0007669"/>
    <property type="project" value="TreeGrafter"/>
</dbReference>
<feature type="domain" description="Bacterial type II secretion system protein E" evidence="4">
    <location>
        <begin position="178"/>
        <end position="563"/>
    </location>
</feature>
<gene>
    <name evidence="6" type="ORF">OZSIB_3590</name>
</gene>